<feature type="compositionally biased region" description="Basic and acidic residues" evidence="1">
    <location>
        <begin position="42"/>
        <end position="55"/>
    </location>
</feature>
<organism evidence="2 3">
    <name type="scientific">Vicia faba</name>
    <name type="common">Broad bean</name>
    <name type="synonym">Faba vulgaris</name>
    <dbReference type="NCBI Taxonomy" id="3906"/>
    <lineage>
        <taxon>Eukaryota</taxon>
        <taxon>Viridiplantae</taxon>
        <taxon>Streptophyta</taxon>
        <taxon>Embryophyta</taxon>
        <taxon>Tracheophyta</taxon>
        <taxon>Spermatophyta</taxon>
        <taxon>Magnoliopsida</taxon>
        <taxon>eudicotyledons</taxon>
        <taxon>Gunneridae</taxon>
        <taxon>Pentapetalae</taxon>
        <taxon>rosids</taxon>
        <taxon>fabids</taxon>
        <taxon>Fabales</taxon>
        <taxon>Fabaceae</taxon>
        <taxon>Papilionoideae</taxon>
        <taxon>50 kb inversion clade</taxon>
        <taxon>NPAAA clade</taxon>
        <taxon>Hologalegina</taxon>
        <taxon>IRL clade</taxon>
        <taxon>Fabeae</taxon>
        <taxon>Vicia</taxon>
    </lineage>
</organism>
<accession>A0AAV0Z4A6</accession>
<feature type="region of interest" description="Disordered" evidence="1">
    <location>
        <begin position="42"/>
        <end position="100"/>
    </location>
</feature>
<protein>
    <submittedName>
        <fullName evidence="2">Uncharacterized protein</fullName>
    </submittedName>
</protein>
<proteinExistence type="predicted"/>
<feature type="compositionally biased region" description="Basic and acidic residues" evidence="1">
    <location>
        <begin position="71"/>
        <end position="88"/>
    </location>
</feature>
<evidence type="ECO:0000256" key="1">
    <source>
        <dbReference type="SAM" id="MobiDB-lite"/>
    </source>
</evidence>
<feature type="compositionally biased region" description="Basic and acidic residues" evidence="1">
    <location>
        <begin position="172"/>
        <end position="185"/>
    </location>
</feature>
<sequence>MKRYMLERGLLPGTEFRKAVGIEPPRTFDALLEKARAYMDYKERETANRARDPRNHGSSSSPRQDTAPPRRTGEKRRDDKPRDAREQRGPSGRFTEYTPLTTSRERILVECASTDFKDGGVKRPRPAPAKPGIDQSKYCQYHRSHGHLTEDCVHLKDTIETLIKGGRLAQYRRSDAPRRDARETREVEEDAQPSDESIPIQTVFSVTRLEDFYVPEHLQEPLSTHNRWENFPSAMVINGGGFNDLTINSAKRKLDELVDAAPP</sequence>
<dbReference type="Proteomes" id="UP001157006">
    <property type="component" value="Chromosome 1S"/>
</dbReference>
<feature type="region of interest" description="Disordered" evidence="1">
    <location>
        <begin position="171"/>
        <end position="196"/>
    </location>
</feature>
<evidence type="ECO:0000313" key="2">
    <source>
        <dbReference type="EMBL" id="CAI8591639.1"/>
    </source>
</evidence>
<dbReference type="EMBL" id="OX451735">
    <property type="protein sequence ID" value="CAI8591639.1"/>
    <property type="molecule type" value="Genomic_DNA"/>
</dbReference>
<evidence type="ECO:0000313" key="3">
    <source>
        <dbReference type="Proteomes" id="UP001157006"/>
    </source>
</evidence>
<reference evidence="2 3" key="1">
    <citation type="submission" date="2023-01" db="EMBL/GenBank/DDBJ databases">
        <authorList>
            <person name="Kreplak J."/>
        </authorList>
    </citation>
    <scope>NUCLEOTIDE SEQUENCE [LARGE SCALE GENOMIC DNA]</scope>
</reference>
<feature type="region of interest" description="Disordered" evidence="1">
    <location>
        <begin position="116"/>
        <end position="135"/>
    </location>
</feature>
<name>A0AAV0Z4A6_VICFA</name>
<gene>
    <name evidence="2" type="ORF">VFH_I000640</name>
</gene>
<dbReference type="AlphaFoldDB" id="A0AAV0Z4A6"/>
<keyword evidence="3" id="KW-1185">Reference proteome</keyword>